<organism evidence="1 2">
    <name type="scientific">Dictyobacter vulcani</name>
    <dbReference type="NCBI Taxonomy" id="2607529"/>
    <lineage>
        <taxon>Bacteria</taxon>
        <taxon>Bacillati</taxon>
        <taxon>Chloroflexota</taxon>
        <taxon>Ktedonobacteria</taxon>
        <taxon>Ktedonobacterales</taxon>
        <taxon>Dictyobacteraceae</taxon>
        <taxon>Dictyobacter</taxon>
    </lineage>
</organism>
<evidence type="ECO:0000313" key="1">
    <source>
        <dbReference type="EMBL" id="GER86079.1"/>
    </source>
</evidence>
<dbReference type="Gene3D" id="1.25.40.10">
    <property type="entry name" value="Tetratricopeptide repeat domain"/>
    <property type="match status" value="1"/>
</dbReference>
<evidence type="ECO:0000313" key="2">
    <source>
        <dbReference type="Proteomes" id="UP000326912"/>
    </source>
</evidence>
<name>A0A5J4KIP4_9CHLR</name>
<proteinExistence type="predicted"/>
<gene>
    <name evidence="1" type="ORF">KDW_02410</name>
</gene>
<dbReference type="InterPro" id="IPR011990">
    <property type="entry name" value="TPR-like_helical_dom_sf"/>
</dbReference>
<reference evidence="1 2" key="1">
    <citation type="submission" date="2019-10" db="EMBL/GenBank/DDBJ databases">
        <title>Dictyobacter vulcani sp. nov., within the class Ktedonobacteria, isolated from soil of volcanic Mt. Zao.</title>
        <authorList>
            <person name="Zheng Y."/>
            <person name="Wang C.M."/>
            <person name="Sakai Y."/>
            <person name="Abe K."/>
            <person name="Yokota A."/>
            <person name="Yabe S."/>
        </authorList>
    </citation>
    <scope>NUCLEOTIDE SEQUENCE [LARGE SCALE GENOMIC DNA]</scope>
    <source>
        <strain evidence="1 2">W12</strain>
    </source>
</reference>
<keyword evidence="2" id="KW-1185">Reference proteome</keyword>
<comment type="caution">
    <text evidence="1">The sequence shown here is derived from an EMBL/GenBank/DDBJ whole genome shotgun (WGS) entry which is preliminary data.</text>
</comment>
<dbReference type="SUPFAM" id="SSF48452">
    <property type="entry name" value="TPR-like"/>
    <property type="match status" value="1"/>
</dbReference>
<dbReference type="Proteomes" id="UP000326912">
    <property type="component" value="Unassembled WGS sequence"/>
</dbReference>
<accession>A0A5J4KIP4</accession>
<protein>
    <submittedName>
        <fullName evidence="1">Uncharacterized protein</fullName>
    </submittedName>
</protein>
<dbReference type="AlphaFoldDB" id="A0A5J4KIP4"/>
<dbReference type="EMBL" id="BKZW01000001">
    <property type="protein sequence ID" value="GER86079.1"/>
    <property type="molecule type" value="Genomic_DNA"/>
</dbReference>
<sequence>MLNRAQNFQRMVPVGSHVKIFLKSGHILAGKLLQIAIDHIILENVTGGNIAAYFDAIDVWETLNDSKNIVNVEDPGSSTYDLQQNLSIQKPEQKLTLLPKQEQTLDSGQLESKKMPVHEQIMEASSIPTTQDAFGFKQENLEYDQRVPEIDKIEPGEQEQTDIHNRAVTEQILSSHLTQVDKAKEEIWQQLRELEEGIREKIQKVNLEIKPPNFILPQEISATHKGYTLWNRIRDRYNYANQLNELGPYSEKIHLLIEDARDLKKIHPSSLGVKRHLAYFYWLAEKPRQALKTYREAAMAVQEVEDFYNVSVLSYKVGDIVSAYTMLEELFHISSIYDNSELWYIFILLLQKSHNYQPLLKLWERADLETKERVLILQTLIYLLLTNKKLHEAYEFYNLMLNGTPTQAAIKEVFDQIMDDREDAFYQKENSQIEEHKQEKNEIKPVKITQPEIEPKGWVHFYKEDKGYGFVRTPKHASLSSTLCMSFHLVRKSLPKFNRKTI</sequence>